<dbReference type="AlphaFoldDB" id="A0A8N4IEC4"/>
<proteinExistence type="predicted"/>
<accession>A0A8N4IEC4</accession>
<feature type="region of interest" description="Disordered" evidence="1">
    <location>
        <begin position="1"/>
        <end position="26"/>
    </location>
</feature>
<gene>
    <name evidence="3" type="primary">LOC105047602</name>
</gene>
<dbReference type="OrthoDB" id="1681778at2759"/>
<protein>
    <submittedName>
        <fullName evidence="3">Uncharacterized protein LOC105047602</fullName>
    </submittedName>
</protein>
<evidence type="ECO:0000313" key="2">
    <source>
        <dbReference type="Proteomes" id="UP000504607"/>
    </source>
</evidence>
<dbReference type="PANTHER" id="PTHR34467">
    <property type="entry name" value="TRANSMEMBRANE PROTEIN"/>
    <property type="match status" value="1"/>
</dbReference>
<feature type="compositionally biased region" description="Basic and acidic residues" evidence="1">
    <location>
        <begin position="8"/>
        <end position="24"/>
    </location>
</feature>
<keyword evidence="2" id="KW-1185">Reference proteome</keyword>
<sequence>MLPRPHRSRDARSPSLAARERANENEGVGAATWPMWALAIDTARSLAILASMIFEFFHCSWILMPMPGPNLEMHARKALGEITLDYDYGGPNPKHDPRKGKPGNGGKNP</sequence>
<name>A0A8N4IEC4_ELAGV</name>
<dbReference type="PANTHER" id="PTHR34467:SF1">
    <property type="entry name" value="OS05G0542300 PROTEIN"/>
    <property type="match status" value="1"/>
</dbReference>
<dbReference type="Proteomes" id="UP000504607">
    <property type="component" value="Chromosome 6"/>
</dbReference>
<organism evidence="2 3">
    <name type="scientific">Elaeis guineensis var. tenera</name>
    <name type="common">Oil palm</name>
    <dbReference type="NCBI Taxonomy" id="51953"/>
    <lineage>
        <taxon>Eukaryota</taxon>
        <taxon>Viridiplantae</taxon>
        <taxon>Streptophyta</taxon>
        <taxon>Embryophyta</taxon>
        <taxon>Tracheophyta</taxon>
        <taxon>Spermatophyta</taxon>
        <taxon>Magnoliopsida</taxon>
        <taxon>Liliopsida</taxon>
        <taxon>Arecaceae</taxon>
        <taxon>Arecoideae</taxon>
        <taxon>Cocoseae</taxon>
        <taxon>Elaeidinae</taxon>
        <taxon>Elaeis</taxon>
    </lineage>
</organism>
<dbReference type="RefSeq" id="XP_029121125.1">
    <property type="nucleotide sequence ID" value="XM_029265292.1"/>
</dbReference>
<feature type="region of interest" description="Disordered" evidence="1">
    <location>
        <begin position="86"/>
        <end position="109"/>
    </location>
</feature>
<evidence type="ECO:0000313" key="3">
    <source>
        <dbReference type="RefSeq" id="XP_029121125.1"/>
    </source>
</evidence>
<reference evidence="3" key="1">
    <citation type="submission" date="2025-08" db="UniProtKB">
        <authorList>
            <consortium name="RefSeq"/>
        </authorList>
    </citation>
    <scope>IDENTIFICATION</scope>
</reference>
<evidence type="ECO:0000256" key="1">
    <source>
        <dbReference type="SAM" id="MobiDB-lite"/>
    </source>
</evidence>